<dbReference type="InterPro" id="IPR045134">
    <property type="entry name" value="UHRF1/2-like"/>
</dbReference>
<feature type="domain" description="YDG" evidence="4">
    <location>
        <begin position="342"/>
        <end position="489"/>
    </location>
</feature>
<feature type="compositionally biased region" description="Polar residues" evidence="3">
    <location>
        <begin position="271"/>
        <end position="290"/>
    </location>
</feature>
<dbReference type="SMART" id="SM00466">
    <property type="entry name" value="SRA"/>
    <property type="match status" value="1"/>
</dbReference>
<gene>
    <name evidence="5" type="ORF">SMACR_03625</name>
</gene>
<comment type="subcellular location">
    <subcellularLocation>
        <location evidence="2">Nucleus</location>
    </subcellularLocation>
</comment>
<evidence type="ECO:0000256" key="2">
    <source>
        <dbReference type="PROSITE-ProRule" id="PRU00358"/>
    </source>
</evidence>
<dbReference type="Gene3D" id="2.30.280.10">
    <property type="entry name" value="SRA-YDG"/>
    <property type="match status" value="1"/>
</dbReference>
<name>A0A8S9A3Q9_SORMA</name>
<dbReference type="Proteomes" id="UP000433876">
    <property type="component" value="Unassembled WGS sequence"/>
</dbReference>
<dbReference type="AlphaFoldDB" id="A0A8S9A3Q9"/>
<sequence length="522" mass="57807">MKEQPGKNNKSGCGQQRRKHSPPLLSPTSPRMKLKNRGPTGSLSQNGIKKSSDKHKIRPAPKLTEAARALHTISSTSQVQIQVPSADMVSHGEPSGRILSPLASNLSSNATLTQLLSPVTDSDTNQDVEMTQATTEANSTDGKTACVWVESVESGWHQLKTLYILTYDNRRHDSKKLSKEEIQGYIKNMRAYLLHLLHEVEPKPEFKKLGLDKALAFYLPPEFPPTLARVAPDLSILARQVLEKYESEDWGKDFTTHQGEESEAEDLGSAVATTSTTGRNLSGSRPSTKTVTEDIPLPPVSHPIWGLQGIMHGVARKTTKTGRVVPVLDPRYLSEKCNAKAFGHNGHKPGAWWAYMMAALFHGVHGSPQHGITGHAKFGAYSIVVSANSVYRDLNEDKGTELWYSADKSTENANPTRIETSPETRSLEMSLENGKPVRVLRKAGNTSDARHSPIYPTVGIRYDGLYKVVDQEIDTNKHGGAFKKFQLVRLPDSDNAGVSWEEVQRYPTREQIRQFDKIKDGY</sequence>
<dbReference type="SUPFAM" id="SSF88697">
    <property type="entry name" value="PUA domain-like"/>
    <property type="match status" value="1"/>
</dbReference>
<dbReference type="GO" id="GO:0061630">
    <property type="term" value="F:ubiquitin protein ligase activity"/>
    <property type="evidence" value="ECO:0007669"/>
    <property type="project" value="TreeGrafter"/>
</dbReference>
<feature type="compositionally biased region" description="Polar residues" evidence="3">
    <location>
        <begin position="1"/>
        <end position="14"/>
    </location>
</feature>
<feature type="region of interest" description="Disordered" evidence="3">
    <location>
        <begin position="256"/>
        <end position="295"/>
    </location>
</feature>
<evidence type="ECO:0000313" key="6">
    <source>
        <dbReference type="Proteomes" id="UP000433876"/>
    </source>
</evidence>
<dbReference type="PANTHER" id="PTHR14140">
    <property type="entry name" value="E3 UBIQUITIN-PROTEIN LIGASE UHRF-RELATED"/>
    <property type="match status" value="1"/>
</dbReference>
<feature type="region of interest" description="Disordered" evidence="3">
    <location>
        <begin position="408"/>
        <end position="429"/>
    </location>
</feature>
<proteinExistence type="predicted"/>
<dbReference type="EMBL" id="NMPR01000006">
    <property type="protein sequence ID" value="KAA8636086.1"/>
    <property type="molecule type" value="Genomic_DNA"/>
</dbReference>
<dbReference type="InterPro" id="IPR036987">
    <property type="entry name" value="SRA-YDG_sf"/>
</dbReference>
<dbReference type="PANTHER" id="PTHR14140:SF27">
    <property type="entry name" value="OS04G0289800 PROTEIN"/>
    <property type="match status" value="1"/>
</dbReference>
<feature type="region of interest" description="Disordered" evidence="3">
    <location>
        <begin position="1"/>
        <end position="60"/>
    </location>
</feature>
<reference evidence="5 6" key="1">
    <citation type="submission" date="2017-07" db="EMBL/GenBank/DDBJ databases">
        <title>Genome sequence of the Sordaria macrospora wild type strain R19027.</title>
        <authorList>
            <person name="Nowrousian M."/>
            <person name="Teichert I."/>
            <person name="Kueck U."/>
        </authorList>
    </citation>
    <scope>NUCLEOTIDE SEQUENCE [LARGE SCALE GENOMIC DNA]</scope>
    <source>
        <strain evidence="5 6">R19027</strain>
        <tissue evidence="5">Mycelium</tissue>
    </source>
</reference>
<protein>
    <recommendedName>
        <fullName evidence="4">YDG domain-containing protein</fullName>
    </recommendedName>
</protein>
<evidence type="ECO:0000256" key="3">
    <source>
        <dbReference type="SAM" id="MobiDB-lite"/>
    </source>
</evidence>
<dbReference type="GO" id="GO:0016567">
    <property type="term" value="P:protein ubiquitination"/>
    <property type="evidence" value="ECO:0007669"/>
    <property type="project" value="TreeGrafter"/>
</dbReference>
<dbReference type="GO" id="GO:0005634">
    <property type="term" value="C:nucleus"/>
    <property type="evidence" value="ECO:0007669"/>
    <property type="project" value="UniProtKB-SubCell"/>
</dbReference>
<organism evidence="5 6">
    <name type="scientific">Sordaria macrospora</name>
    <dbReference type="NCBI Taxonomy" id="5147"/>
    <lineage>
        <taxon>Eukaryota</taxon>
        <taxon>Fungi</taxon>
        <taxon>Dikarya</taxon>
        <taxon>Ascomycota</taxon>
        <taxon>Pezizomycotina</taxon>
        <taxon>Sordariomycetes</taxon>
        <taxon>Sordariomycetidae</taxon>
        <taxon>Sordariales</taxon>
        <taxon>Sordariaceae</taxon>
        <taxon>Sordaria</taxon>
    </lineage>
</organism>
<keyword evidence="1 2" id="KW-0539">Nucleus</keyword>
<dbReference type="VEuPathDB" id="FungiDB:SMAC_03625"/>
<dbReference type="InterPro" id="IPR015947">
    <property type="entry name" value="PUA-like_sf"/>
</dbReference>
<accession>A0A8S9A3Q9</accession>
<evidence type="ECO:0000256" key="1">
    <source>
        <dbReference type="ARBA" id="ARBA00023242"/>
    </source>
</evidence>
<dbReference type="InterPro" id="IPR003105">
    <property type="entry name" value="SRA_YDG"/>
</dbReference>
<dbReference type="GO" id="GO:0044027">
    <property type="term" value="P:negative regulation of gene expression via chromosomal CpG island methylation"/>
    <property type="evidence" value="ECO:0007669"/>
    <property type="project" value="TreeGrafter"/>
</dbReference>
<dbReference type="Pfam" id="PF02182">
    <property type="entry name" value="SAD_SRA"/>
    <property type="match status" value="1"/>
</dbReference>
<evidence type="ECO:0000313" key="5">
    <source>
        <dbReference type="EMBL" id="KAA8636086.1"/>
    </source>
</evidence>
<evidence type="ECO:0000259" key="4">
    <source>
        <dbReference type="PROSITE" id="PS51015"/>
    </source>
</evidence>
<feature type="compositionally biased region" description="Polar residues" evidence="3">
    <location>
        <begin position="39"/>
        <end position="49"/>
    </location>
</feature>
<dbReference type="PROSITE" id="PS51015">
    <property type="entry name" value="YDG"/>
    <property type="match status" value="1"/>
</dbReference>
<comment type="caution">
    <text evidence="5">The sequence shown here is derived from an EMBL/GenBank/DDBJ whole genome shotgun (WGS) entry which is preliminary data.</text>
</comment>